<protein>
    <submittedName>
        <fullName evidence="2">Uncharacterized protein</fullName>
    </submittedName>
</protein>
<sequence length="128" mass="13922">MRVHSLETIFIILVGILSMGQEGVANNEAIALDQKLSQQLGALEGILIGLFALKDAGELDTNMRRNMIRNIQRIAQYIGLMADTLEELIKFPEEEQGLGPDQGASGSLDGIGDQGKKSWLSWLIDVVG</sequence>
<comment type="caution">
    <text evidence="2">The sequence shown here is derived from an EMBL/GenBank/DDBJ whole genome shotgun (WGS) entry which is preliminary data.</text>
</comment>
<keyword evidence="1" id="KW-0732">Signal</keyword>
<proteinExistence type="predicted"/>
<evidence type="ECO:0000313" key="3">
    <source>
        <dbReference type="Proteomes" id="UP001642540"/>
    </source>
</evidence>
<feature type="signal peptide" evidence="1">
    <location>
        <begin position="1"/>
        <end position="25"/>
    </location>
</feature>
<organism evidence="2 3">
    <name type="scientific">Orchesella dallaii</name>
    <dbReference type="NCBI Taxonomy" id="48710"/>
    <lineage>
        <taxon>Eukaryota</taxon>
        <taxon>Metazoa</taxon>
        <taxon>Ecdysozoa</taxon>
        <taxon>Arthropoda</taxon>
        <taxon>Hexapoda</taxon>
        <taxon>Collembola</taxon>
        <taxon>Entomobryomorpha</taxon>
        <taxon>Entomobryoidea</taxon>
        <taxon>Orchesellidae</taxon>
        <taxon>Orchesellinae</taxon>
        <taxon>Orchesella</taxon>
    </lineage>
</organism>
<reference evidence="2 3" key="1">
    <citation type="submission" date="2024-08" db="EMBL/GenBank/DDBJ databases">
        <authorList>
            <person name="Cucini C."/>
            <person name="Frati F."/>
        </authorList>
    </citation>
    <scope>NUCLEOTIDE SEQUENCE [LARGE SCALE GENOMIC DNA]</scope>
</reference>
<keyword evidence="3" id="KW-1185">Reference proteome</keyword>
<gene>
    <name evidence="2" type="ORF">ODALV1_LOCUS14730</name>
</gene>
<accession>A0ABP1QS98</accession>
<name>A0ABP1QS98_9HEXA</name>
<dbReference type="EMBL" id="CAXLJM020000046">
    <property type="protein sequence ID" value="CAL8111105.1"/>
    <property type="molecule type" value="Genomic_DNA"/>
</dbReference>
<evidence type="ECO:0000313" key="2">
    <source>
        <dbReference type="EMBL" id="CAL8111105.1"/>
    </source>
</evidence>
<evidence type="ECO:0000256" key="1">
    <source>
        <dbReference type="SAM" id="SignalP"/>
    </source>
</evidence>
<dbReference type="Proteomes" id="UP001642540">
    <property type="component" value="Unassembled WGS sequence"/>
</dbReference>
<feature type="chain" id="PRO_5045162736" evidence="1">
    <location>
        <begin position="26"/>
        <end position="128"/>
    </location>
</feature>